<feature type="domain" description="Histidine kinase" evidence="1">
    <location>
        <begin position="1"/>
        <end position="121"/>
    </location>
</feature>
<dbReference type="EMBL" id="VSSQ01063860">
    <property type="protein sequence ID" value="MPN16859.1"/>
    <property type="molecule type" value="Genomic_DNA"/>
</dbReference>
<comment type="caution">
    <text evidence="2">The sequence shown here is derived from an EMBL/GenBank/DDBJ whole genome shotgun (WGS) entry which is preliminary data.</text>
</comment>
<evidence type="ECO:0000259" key="1">
    <source>
        <dbReference type="PROSITE" id="PS50109"/>
    </source>
</evidence>
<dbReference type="EC" id="2.7.13.3" evidence="2"/>
<dbReference type="InterPro" id="IPR004358">
    <property type="entry name" value="Sig_transdc_His_kin-like_C"/>
</dbReference>
<dbReference type="GO" id="GO:0004673">
    <property type="term" value="F:protein histidine kinase activity"/>
    <property type="evidence" value="ECO:0007669"/>
    <property type="project" value="UniProtKB-EC"/>
</dbReference>
<proteinExistence type="predicted"/>
<dbReference type="PROSITE" id="PS50109">
    <property type="entry name" value="HIS_KIN"/>
    <property type="match status" value="1"/>
</dbReference>
<dbReference type="SUPFAM" id="SSF55874">
    <property type="entry name" value="ATPase domain of HSP90 chaperone/DNA topoisomerase II/histidine kinase"/>
    <property type="match status" value="1"/>
</dbReference>
<accession>A0A645FTR2</accession>
<organism evidence="2">
    <name type="scientific">bioreactor metagenome</name>
    <dbReference type="NCBI Taxonomy" id="1076179"/>
    <lineage>
        <taxon>unclassified sequences</taxon>
        <taxon>metagenomes</taxon>
        <taxon>ecological metagenomes</taxon>
    </lineage>
</organism>
<dbReference type="AlphaFoldDB" id="A0A645FTR2"/>
<dbReference type="InterPro" id="IPR005467">
    <property type="entry name" value="His_kinase_dom"/>
</dbReference>
<gene>
    <name evidence="2" type="primary">zraS_5</name>
    <name evidence="2" type="ORF">SDC9_164206</name>
</gene>
<dbReference type="SMART" id="SM00387">
    <property type="entry name" value="HATPase_c"/>
    <property type="match status" value="1"/>
</dbReference>
<dbReference type="InterPro" id="IPR003594">
    <property type="entry name" value="HATPase_dom"/>
</dbReference>
<protein>
    <submittedName>
        <fullName evidence="2">Sensor protein ZraS</fullName>
        <ecNumber evidence="2">2.7.13.3</ecNumber>
    </submittedName>
</protein>
<keyword evidence="2" id="KW-0808">Transferase</keyword>
<dbReference type="PANTHER" id="PTHR43065:SF50">
    <property type="entry name" value="HISTIDINE KINASE"/>
    <property type="match status" value="1"/>
</dbReference>
<dbReference type="Gene3D" id="3.30.565.10">
    <property type="entry name" value="Histidine kinase-like ATPase, C-terminal domain"/>
    <property type="match status" value="1"/>
</dbReference>
<evidence type="ECO:0000313" key="2">
    <source>
        <dbReference type="EMBL" id="MPN16859.1"/>
    </source>
</evidence>
<sequence>MDELGEIPEVDCVPAQINQVFMNLLVNAAQAIQEHGRITVRSGVAGERVWFEVEDTGRGMSDAVRQRIFEPFFTTKPVGKGTGLGLSISYDIIVKKHRGYIDVDSEPGKGSRFRIWLPIKAAAPA</sequence>
<dbReference type="InterPro" id="IPR036890">
    <property type="entry name" value="HATPase_C_sf"/>
</dbReference>
<name>A0A645FTR2_9ZZZZ</name>
<dbReference type="PANTHER" id="PTHR43065">
    <property type="entry name" value="SENSOR HISTIDINE KINASE"/>
    <property type="match status" value="1"/>
</dbReference>
<dbReference type="Pfam" id="PF02518">
    <property type="entry name" value="HATPase_c"/>
    <property type="match status" value="1"/>
</dbReference>
<dbReference type="PRINTS" id="PR00344">
    <property type="entry name" value="BCTRLSENSOR"/>
</dbReference>
<reference evidence="2" key="1">
    <citation type="submission" date="2019-08" db="EMBL/GenBank/DDBJ databases">
        <authorList>
            <person name="Kucharzyk K."/>
            <person name="Murdoch R.W."/>
            <person name="Higgins S."/>
            <person name="Loffler F."/>
        </authorList>
    </citation>
    <scope>NUCLEOTIDE SEQUENCE</scope>
</reference>